<feature type="compositionally biased region" description="Basic residues" evidence="1">
    <location>
        <begin position="76"/>
        <end position="86"/>
    </location>
</feature>
<evidence type="ECO:0000256" key="1">
    <source>
        <dbReference type="SAM" id="MobiDB-lite"/>
    </source>
</evidence>
<feature type="region of interest" description="Disordered" evidence="1">
    <location>
        <begin position="59"/>
        <end position="94"/>
    </location>
</feature>
<organism evidence="2 3">
    <name type="scientific">Tilletia horrida</name>
    <dbReference type="NCBI Taxonomy" id="155126"/>
    <lineage>
        <taxon>Eukaryota</taxon>
        <taxon>Fungi</taxon>
        <taxon>Dikarya</taxon>
        <taxon>Basidiomycota</taxon>
        <taxon>Ustilaginomycotina</taxon>
        <taxon>Exobasidiomycetes</taxon>
        <taxon>Tilletiales</taxon>
        <taxon>Tilletiaceae</taxon>
        <taxon>Tilletia</taxon>
    </lineage>
</organism>
<protein>
    <submittedName>
        <fullName evidence="2">Uncharacterized protein</fullName>
    </submittedName>
</protein>
<name>A0AAN6JHT7_9BASI</name>
<evidence type="ECO:0000313" key="2">
    <source>
        <dbReference type="EMBL" id="KAK0523324.1"/>
    </source>
</evidence>
<dbReference type="EMBL" id="JAPDMQ010000522">
    <property type="protein sequence ID" value="KAK0523324.1"/>
    <property type="molecule type" value="Genomic_DNA"/>
</dbReference>
<keyword evidence="3" id="KW-1185">Reference proteome</keyword>
<proteinExistence type="predicted"/>
<dbReference type="Proteomes" id="UP001176521">
    <property type="component" value="Unassembled WGS sequence"/>
</dbReference>
<reference evidence="2" key="1">
    <citation type="journal article" date="2023" name="PhytoFront">
        <title>Draft Genome Resources of Seven Strains of Tilletia horrida, Causal Agent of Kernel Smut of Rice.</title>
        <authorList>
            <person name="Khanal S."/>
            <person name="Antony Babu S."/>
            <person name="Zhou X.G."/>
        </authorList>
    </citation>
    <scope>NUCLEOTIDE SEQUENCE</scope>
    <source>
        <strain evidence="2">TX3</strain>
    </source>
</reference>
<comment type="caution">
    <text evidence="2">The sequence shown here is derived from an EMBL/GenBank/DDBJ whole genome shotgun (WGS) entry which is preliminary data.</text>
</comment>
<evidence type="ECO:0000313" key="3">
    <source>
        <dbReference type="Proteomes" id="UP001176521"/>
    </source>
</evidence>
<accession>A0AAN6JHT7</accession>
<sequence length="132" mass="14774">MPSIPPGLSSGLVAGKVRAGTPYPTGANNSPLNTGAGTAYNPFVILDSNDDDNLVAHVSSPVDVDTPLRAPTTAKTQRHRHGRRRRDQRDQRVNDEFEFRRRLPAYTELSFRERMGAWLQAYSIMPTVERRI</sequence>
<gene>
    <name evidence="2" type="ORF">OC842_006186</name>
</gene>
<dbReference type="AlphaFoldDB" id="A0AAN6JHT7"/>